<evidence type="ECO:0000313" key="2">
    <source>
        <dbReference type="Proteomes" id="UP001084197"/>
    </source>
</evidence>
<dbReference type="InterPro" id="IPR050490">
    <property type="entry name" value="Bact_solute-bd_prot1"/>
</dbReference>
<accession>A0A9J6RCW6</accession>
<dbReference type="EMBL" id="JAPRAT010000018">
    <property type="protein sequence ID" value="MCZ0703562.1"/>
    <property type="molecule type" value="Genomic_DNA"/>
</dbReference>
<protein>
    <submittedName>
        <fullName evidence="1">Extracellular solute-binding protein</fullName>
    </submittedName>
</protein>
<dbReference type="PANTHER" id="PTHR43649:SF12">
    <property type="entry name" value="DIACETYLCHITOBIOSE BINDING PROTEIN DASA"/>
    <property type="match status" value="1"/>
</dbReference>
<name>A0A9J6RCW6_9BACI</name>
<dbReference type="RefSeq" id="WP_268780326.1">
    <property type="nucleotide sequence ID" value="NZ_JAPRAT010000018.1"/>
</dbReference>
<dbReference type="AlphaFoldDB" id="A0A9J6RCW6"/>
<dbReference type="Gene3D" id="3.40.190.10">
    <property type="entry name" value="Periplasmic binding protein-like II"/>
    <property type="match status" value="2"/>
</dbReference>
<keyword evidence="2" id="KW-1185">Reference proteome</keyword>
<comment type="caution">
    <text evidence="1">The sequence shown here is derived from an EMBL/GenBank/DDBJ whole genome shotgun (WGS) entry which is preliminary data.</text>
</comment>
<organism evidence="1 2">
    <name type="scientific">Natronobacillus azotifigens</name>
    <dbReference type="NCBI Taxonomy" id="472978"/>
    <lineage>
        <taxon>Bacteria</taxon>
        <taxon>Bacillati</taxon>
        <taxon>Bacillota</taxon>
        <taxon>Bacilli</taxon>
        <taxon>Bacillales</taxon>
        <taxon>Bacillaceae</taxon>
        <taxon>Natronobacillus</taxon>
    </lineage>
</organism>
<dbReference type="PANTHER" id="PTHR43649">
    <property type="entry name" value="ARABINOSE-BINDING PROTEIN-RELATED"/>
    <property type="match status" value="1"/>
</dbReference>
<evidence type="ECO:0000313" key="1">
    <source>
        <dbReference type="EMBL" id="MCZ0703562.1"/>
    </source>
</evidence>
<proteinExistence type="predicted"/>
<dbReference type="PROSITE" id="PS51257">
    <property type="entry name" value="PROKAR_LIPOPROTEIN"/>
    <property type="match status" value="1"/>
</dbReference>
<sequence length="530" mass="60519">MKKILSLIIIVVAFSLVGCNQEDQAHSEDYGLENISFPLEETVTLRFMTQSPPPAPADPNEKLIYQRLEEETGVHIDWLNFTGEIFGERRNLALATGEMPDAIKNAAFSDYELLNYAEDGAIIPLNDLIDQYMPNLQAVLEASPEYEAMMTAPDGNIYAFPWIEELGEGRESIHSVDNFPWINVEWIEELGLDMPETTEQLKEVLIAFRDNDPAGNGQTIPMSFIINDGGQDPGFLFGSFGYGDNWDHTVVTNDEEILLTSMQEGYRDAINFMNELYEEQLIDIEAFEHDWPTYVAKGQEGRYGLYFTWDKGNISGMGDDYDLMNPLAGPDGHVNVPRSNGMGFDRSRMVITSANENLELTAKWIDQLYDPKQSVQNNWGTYGDDELQNIFEYDESNNMLRHLPLDGVSPIELREKTSAGGPLAILDSYYGEVTTMPDDAAWRLNLMEEVMVPHMQADNIYPNVFFDKDELDRLSTIEADLIPYIRRKKAEWITNGNADQEWEDYLQELDRLHVQEWLEIKQNGYDRANE</sequence>
<gene>
    <name evidence="1" type="ORF">OWO01_10060</name>
</gene>
<dbReference type="Proteomes" id="UP001084197">
    <property type="component" value="Unassembled WGS sequence"/>
</dbReference>
<reference evidence="1" key="1">
    <citation type="submission" date="2022-11" db="EMBL/GenBank/DDBJ databases">
        <title>WGS of Natronobacillus azotifigens 24KS-1, an anaerobic diazotrophic haloalkaliphile from soda-rich habitats.</title>
        <authorList>
            <person name="Sorokin D.Y."/>
            <person name="Merkel A.Y."/>
        </authorList>
    </citation>
    <scope>NUCLEOTIDE SEQUENCE</scope>
    <source>
        <strain evidence="1">24KS-1</strain>
    </source>
</reference>
<dbReference type="SUPFAM" id="SSF53850">
    <property type="entry name" value="Periplasmic binding protein-like II"/>
    <property type="match status" value="1"/>
</dbReference>